<keyword evidence="1" id="KW-0812">Transmembrane</keyword>
<reference evidence="2 3" key="1">
    <citation type="submission" date="2017-05" db="EMBL/GenBank/DDBJ databases">
        <title>The isolation and characterization of 16 novel Shigella-infecting phages from the environment.</title>
        <authorList>
            <person name="Doore S.M."/>
            <person name="Schrad J.R."/>
            <person name="Dover J.A."/>
            <person name="Parent K.N."/>
        </authorList>
    </citation>
    <scope>NUCLEOTIDE SEQUENCE [LARGE SCALE GENOMIC DNA]</scope>
</reference>
<evidence type="ECO:0000313" key="3">
    <source>
        <dbReference type="Proteomes" id="UP000226171"/>
    </source>
</evidence>
<accession>A0A291AYI4</accession>
<keyword evidence="1" id="KW-0472">Membrane</keyword>
<feature type="transmembrane region" description="Helical" evidence="1">
    <location>
        <begin position="49"/>
        <end position="66"/>
    </location>
</feature>
<evidence type="ECO:0000313" key="2">
    <source>
        <dbReference type="EMBL" id="ATE86086.1"/>
    </source>
</evidence>
<dbReference type="EMBL" id="MF158042">
    <property type="protein sequence ID" value="ATE86086.1"/>
    <property type="molecule type" value="Genomic_DNA"/>
</dbReference>
<evidence type="ECO:0000256" key="1">
    <source>
        <dbReference type="SAM" id="Phobius"/>
    </source>
</evidence>
<dbReference type="Proteomes" id="UP000226171">
    <property type="component" value="Segment"/>
</dbReference>
<gene>
    <name evidence="2" type="ORF">Sd1_gp20</name>
</gene>
<name>A0A291AYI4_9CAUD</name>
<organism evidence="2 3">
    <name type="scientific">Shigella phage Sd1</name>
    <dbReference type="NCBI Taxonomy" id="2024313"/>
    <lineage>
        <taxon>Viruses</taxon>
        <taxon>Duplodnaviria</taxon>
        <taxon>Heunggongvirae</taxon>
        <taxon>Uroviricota</taxon>
        <taxon>Caudoviricetes</taxon>
        <taxon>Drexlerviridae</taxon>
        <taxon>Rogunavirinae</taxon>
        <taxon>Wilsonroadvirus</taxon>
        <taxon>Wilsonroadvirus Sd1</taxon>
    </lineage>
</organism>
<protein>
    <submittedName>
        <fullName evidence="2">Uncharacterized protein</fullName>
    </submittedName>
</protein>
<sequence>MKDEIKLLKDQLEESKSKILSKFSSESEGVVWAFADIKSKERIYFKREIIYYALLNDLISFGLMTLDSYHNAKWIGE</sequence>
<keyword evidence="1" id="KW-1133">Transmembrane helix</keyword>
<keyword evidence="3" id="KW-1185">Reference proteome</keyword>
<proteinExistence type="predicted"/>